<organism evidence="1 2">
    <name type="scientific">Artemia franciscana</name>
    <name type="common">Brine shrimp</name>
    <name type="synonym">Artemia sanfranciscana</name>
    <dbReference type="NCBI Taxonomy" id="6661"/>
    <lineage>
        <taxon>Eukaryota</taxon>
        <taxon>Metazoa</taxon>
        <taxon>Ecdysozoa</taxon>
        <taxon>Arthropoda</taxon>
        <taxon>Crustacea</taxon>
        <taxon>Branchiopoda</taxon>
        <taxon>Anostraca</taxon>
        <taxon>Artemiidae</taxon>
        <taxon>Artemia</taxon>
    </lineage>
</organism>
<gene>
    <name evidence="1" type="ORF">QYM36_006336</name>
</gene>
<comment type="caution">
    <text evidence="1">The sequence shown here is derived from an EMBL/GenBank/DDBJ whole genome shotgun (WGS) entry which is preliminary data.</text>
</comment>
<dbReference type="AlphaFoldDB" id="A0AA88I8Y8"/>
<keyword evidence="2" id="KW-1185">Reference proteome</keyword>
<dbReference type="InterPro" id="IPR036691">
    <property type="entry name" value="Endo/exonu/phosph_ase_sf"/>
</dbReference>
<dbReference type="PANTHER" id="PTHR23227:SF67">
    <property type="entry name" value="CRANIOFACIAL DEVELOPMENT PROTEIN 2-LIKE"/>
    <property type="match status" value="1"/>
</dbReference>
<evidence type="ECO:0000313" key="1">
    <source>
        <dbReference type="EMBL" id="KAK2717517.1"/>
    </source>
</evidence>
<dbReference type="EMBL" id="JAVRJZ010000010">
    <property type="protein sequence ID" value="KAK2717517.1"/>
    <property type="molecule type" value="Genomic_DNA"/>
</dbReference>
<dbReference type="Gene3D" id="3.60.10.10">
    <property type="entry name" value="Endonuclease/exonuclease/phosphatase"/>
    <property type="match status" value="1"/>
</dbReference>
<protein>
    <recommendedName>
        <fullName evidence="3">Craniofacial development protein 2-like</fullName>
    </recommendedName>
</protein>
<proteinExistence type="predicted"/>
<sequence>MSMCYAPINEVDEDVKDNFYKILHAVIKDIPKHDVMSVVGDLNTKVGSDRQYYTDILGEQGLDDINKNGTLLLDYGLSNDLVISTTFSTAKQCINTHGRHQAVQLRIR</sequence>
<dbReference type="Proteomes" id="UP001187531">
    <property type="component" value="Unassembled WGS sequence"/>
</dbReference>
<dbReference type="PANTHER" id="PTHR23227">
    <property type="entry name" value="BUCENTAUR RELATED"/>
    <property type="match status" value="1"/>
</dbReference>
<name>A0AA88I8Y8_ARTSF</name>
<evidence type="ECO:0008006" key="3">
    <source>
        <dbReference type="Google" id="ProtNLM"/>
    </source>
</evidence>
<dbReference type="SUPFAM" id="SSF56219">
    <property type="entry name" value="DNase I-like"/>
    <property type="match status" value="1"/>
</dbReference>
<dbReference type="InterPro" id="IPR027124">
    <property type="entry name" value="Swc5/CFDP1/2"/>
</dbReference>
<reference evidence="1" key="1">
    <citation type="submission" date="2023-07" db="EMBL/GenBank/DDBJ databases">
        <title>Chromosome-level genome assembly of Artemia franciscana.</title>
        <authorList>
            <person name="Jo E."/>
        </authorList>
    </citation>
    <scope>NUCLEOTIDE SEQUENCE</scope>
    <source>
        <tissue evidence="1">Whole body</tissue>
    </source>
</reference>
<evidence type="ECO:0000313" key="2">
    <source>
        <dbReference type="Proteomes" id="UP001187531"/>
    </source>
</evidence>
<accession>A0AA88I8Y8</accession>